<comment type="caution">
    <text evidence="2">The sequence shown here is derived from an EMBL/GenBank/DDBJ whole genome shotgun (WGS) entry which is preliminary data.</text>
</comment>
<feature type="region of interest" description="Disordered" evidence="1">
    <location>
        <begin position="1"/>
        <end position="164"/>
    </location>
</feature>
<dbReference type="EMBL" id="BMMM01000006">
    <property type="protein sequence ID" value="GGN66464.1"/>
    <property type="molecule type" value="Genomic_DNA"/>
</dbReference>
<name>A0A918D551_9ACTN</name>
<keyword evidence="3" id="KW-1185">Reference proteome</keyword>
<gene>
    <name evidence="2" type="ORF">GCM10011579_037960</name>
</gene>
<evidence type="ECO:0000313" key="3">
    <source>
        <dbReference type="Proteomes" id="UP000600365"/>
    </source>
</evidence>
<dbReference type="Proteomes" id="UP000600365">
    <property type="component" value="Unassembled WGS sequence"/>
</dbReference>
<protein>
    <submittedName>
        <fullName evidence="2">Uncharacterized protein</fullName>
    </submittedName>
</protein>
<proteinExistence type="predicted"/>
<reference evidence="2 3" key="1">
    <citation type="journal article" date="2014" name="Int. J. Syst. Evol. Microbiol.">
        <title>Complete genome sequence of Corynebacterium casei LMG S-19264T (=DSM 44701T), isolated from a smear-ripened cheese.</title>
        <authorList>
            <consortium name="US DOE Joint Genome Institute (JGI-PGF)"/>
            <person name="Walter F."/>
            <person name="Albersmeier A."/>
            <person name="Kalinowski J."/>
            <person name="Ruckert C."/>
        </authorList>
    </citation>
    <scope>NUCLEOTIDE SEQUENCE [LARGE SCALE GENOMIC DNA]</scope>
    <source>
        <strain evidence="2 3">CGMCC 4.7111</strain>
    </source>
</reference>
<organism evidence="2 3">
    <name type="scientific">Streptomyces albiflavescens</name>
    <dbReference type="NCBI Taxonomy" id="1623582"/>
    <lineage>
        <taxon>Bacteria</taxon>
        <taxon>Bacillati</taxon>
        <taxon>Actinomycetota</taxon>
        <taxon>Actinomycetes</taxon>
        <taxon>Kitasatosporales</taxon>
        <taxon>Streptomycetaceae</taxon>
        <taxon>Streptomyces</taxon>
    </lineage>
</organism>
<feature type="compositionally biased region" description="Low complexity" evidence="1">
    <location>
        <begin position="1"/>
        <end position="12"/>
    </location>
</feature>
<sequence length="164" mass="16799">MACGSRGAASAGGVRGAHVSPGVVRGWVGGTHDPAGTTDRWTGGVGESAGAVSTVAKGHSRSAKGTTRAGEHGRGLCAARGGSTPRRVPDFNRPPPLADGLAGNFPRPREPQVPFADLPVTGRSPSSASPVSPTPVTPPGLTRHRAKPHQSLRDDELDMNFRTM</sequence>
<evidence type="ECO:0000256" key="1">
    <source>
        <dbReference type="SAM" id="MobiDB-lite"/>
    </source>
</evidence>
<evidence type="ECO:0000313" key="2">
    <source>
        <dbReference type="EMBL" id="GGN66464.1"/>
    </source>
</evidence>
<accession>A0A918D551</accession>
<dbReference type="AlphaFoldDB" id="A0A918D551"/>